<name>A0ABU2CSR8_9MICO</name>
<organism evidence="3 4">
    <name type="scientific">Promicromonospora iranensis</name>
    <dbReference type="NCBI Taxonomy" id="1105144"/>
    <lineage>
        <taxon>Bacteria</taxon>
        <taxon>Bacillati</taxon>
        <taxon>Actinomycetota</taxon>
        <taxon>Actinomycetes</taxon>
        <taxon>Micrococcales</taxon>
        <taxon>Promicromonosporaceae</taxon>
        <taxon>Promicromonospora</taxon>
    </lineage>
</organism>
<feature type="compositionally biased region" description="Basic and acidic residues" evidence="1">
    <location>
        <begin position="198"/>
        <end position="224"/>
    </location>
</feature>
<gene>
    <name evidence="3" type="ORF">J2S48_003896</name>
</gene>
<evidence type="ECO:0000313" key="3">
    <source>
        <dbReference type="EMBL" id="MDR7384381.1"/>
    </source>
</evidence>
<keyword evidence="2" id="KW-0472">Membrane</keyword>
<proteinExistence type="predicted"/>
<sequence>MRGGAVHGPASGHSSIGSSPIGRALAMLTATLILLTGCSSTADSSEFLKGLASVRSKLVAAGFDDAGVHAGRKEYLEHPEESVDVVTIVLLHDSMEGDVARKTAATVVWNELPMRFDILAIEYQGEVREVEYDWLENELGPRPVGLDDKSVGDHVAGVGNVLMVVGAIAFVVLLIVAVPVVVLIRRNRRKRARLPAPGHDRHQGEHSGADHGPGPDRERFAEPS</sequence>
<evidence type="ECO:0000256" key="1">
    <source>
        <dbReference type="SAM" id="MobiDB-lite"/>
    </source>
</evidence>
<keyword evidence="4" id="KW-1185">Reference proteome</keyword>
<keyword evidence="2" id="KW-1133">Transmembrane helix</keyword>
<evidence type="ECO:0000313" key="4">
    <source>
        <dbReference type="Proteomes" id="UP001183585"/>
    </source>
</evidence>
<keyword evidence="2" id="KW-0812">Transmembrane</keyword>
<reference evidence="3 4" key="1">
    <citation type="submission" date="2023-07" db="EMBL/GenBank/DDBJ databases">
        <title>Sequencing the genomes of 1000 actinobacteria strains.</title>
        <authorList>
            <person name="Klenk H.-P."/>
        </authorList>
    </citation>
    <scope>NUCLEOTIDE SEQUENCE [LARGE SCALE GENOMIC DNA]</scope>
    <source>
        <strain evidence="3 4">DSM 45554</strain>
    </source>
</reference>
<accession>A0ABU2CSR8</accession>
<dbReference type="EMBL" id="JAVDYE010000001">
    <property type="protein sequence ID" value="MDR7384381.1"/>
    <property type="molecule type" value="Genomic_DNA"/>
</dbReference>
<feature type="region of interest" description="Disordered" evidence="1">
    <location>
        <begin position="193"/>
        <end position="224"/>
    </location>
</feature>
<feature type="transmembrane region" description="Helical" evidence="2">
    <location>
        <begin position="161"/>
        <end position="184"/>
    </location>
</feature>
<comment type="caution">
    <text evidence="3">The sequence shown here is derived from an EMBL/GenBank/DDBJ whole genome shotgun (WGS) entry which is preliminary data.</text>
</comment>
<evidence type="ECO:0000256" key="2">
    <source>
        <dbReference type="SAM" id="Phobius"/>
    </source>
</evidence>
<dbReference type="RefSeq" id="WP_274992774.1">
    <property type="nucleotide sequence ID" value="NZ_JAJQQP010000003.1"/>
</dbReference>
<dbReference type="Proteomes" id="UP001183585">
    <property type="component" value="Unassembled WGS sequence"/>
</dbReference>
<protein>
    <submittedName>
        <fullName evidence="3">Uncharacterized protein</fullName>
    </submittedName>
</protein>